<dbReference type="InterPro" id="IPR036396">
    <property type="entry name" value="Cyt_P450_sf"/>
</dbReference>
<feature type="binding site" description="axial binding residue" evidence="6">
    <location>
        <position position="560"/>
    </location>
    <ligand>
        <name>heme</name>
        <dbReference type="ChEBI" id="CHEBI:30413"/>
    </ligand>
    <ligandPart>
        <name>Fe</name>
        <dbReference type="ChEBI" id="CHEBI:18248"/>
    </ligandPart>
</feature>
<sequence length="633" mass="70236">MAYALEAIATILALYAAKMAFDFLRTLAKARAIGLPIVFVPVDMTPTLWVIIGPHLRKPLQRILPPGLWRRISLTIFGWEFQEGLRPFEHFVPGDCGRDSAGSFVLVGLTSLQVWTADPVAASEITQRVRDFEIPRSHAPALGPYGPNVLSTNGERWAMHRKIVTGVLDERISRAVFEESSHQVAGLLDEVFASSSSSSNDNALTYDTERLFDTLKRVTIHVLLNVSMGAKVPWSSRHEPATPEPGYTMSHISSLLTTVVNLVGVGLLPVGILCAWPRWLPWHDLMNLVGRARRELYRRSKSILDGEREKRRAEATAAEEAADDGGKRGANIMSKLLRASESADNGYGLTEDEMISNLFAVTAAGFETTAASLSFALVLLARYPLWQDWLLEEIDELSAITQSAAGPPQPVKDGSNGAANGSPSSSTPRADYHTIFPRAMRIQAVMFETLRLYSPVPHVHRETASAQKLNTSSGKTVVLPERVRINIDSIALHLLPCWRDVNRQSDPIFVGQQQKQQQEDLKDERVYRPSRWLNPPGSAQKLYRPPKGTWVPWSRGGRVCPGQKMAQVEFAAVLWFSDVLSSGSIRGGEGPAETQARLDRRLADSRWVTVLQMNGVFGQREGEGLAMRLRRRR</sequence>
<reference evidence="10" key="5">
    <citation type="submission" date="2015-06" db="UniProtKB">
        <authorList>
            <consortium name="EnsemblFungi"/>
        </authorList>
    </citation>
    <scope>IDENTIFICATION</scope>
    <source>
        <strain evidence="10">ATCC 64411</strain>
    </source>
</reference>
<dbReference type="InterPro" id="IPR050121">
    <property type="entry name" value="Cytochrome_P450_monoxygenase"/>
</dbReference>
<keyword evidence="5 6" id="KW-0408">Iron</keyword>
<comment type="similarity">
    <text evidence="2 7">Belongs to the cytochrome P450 family.</text>
</comment>
<dbReference type="OrthoDB" id="1470350at2759"/>
<evidence type="ECO:0000256" key="8">
    <source>
        <dbReference type="SAM" id="MobiDB-lite"/>
    </source>
</evidence>
<keyword evidence="11" id="KW-1185">Reference proteome</keyword>
<evidence type="ECO:0000313" key="11">
    <source>
        <dbReference type="Proteomes" id="UP000011715"/>
    </source>
</evidence>
<feature type="region of interest" description="Disordered" evidence="8">
    <location>
        <begin position="403"/>
        <end position="430"/>
    </location>
</feature>
<evidence type="ECO:0000256" key="1">
    <source>
        <dbReference type="ARBA" id="ARBA00001971"/>
    </source>
</evidence>
<name>A0A0C4EA52_MAGP6</name>
<dbReference type="STRING" id="644358.A0A0C4EA52"/>
<keyword evidence="3 6" id="KW-0349">Heme</keyword>
<dbReference type="Proteomes" id="UP000011715">
    <property type="component" value="Unassembled WGS sequence"/>
</dbReference>
<feature type="compositionally biased region" description="Low complexity" evidence="8">
    <location>
        <begin position="414"/>
        <end position="426"/>
    </location>
</feature>
<evidence type="ECO:0008006" key="12">
    <source>
        <dbReference type="Google" id="ProtNLM"/>
    </source>
</evidence>
<organism evidence="10 11">
    <name type="scientific">Magnaporthiopsis poae (strain ATCC 64411 / 73-15)</name>
    <name type="common">Kentucky bluegrass fungus</name>
    <name type="synonym">Magnaporthe poae</name>
    <dbReference type="NCBI Taxonomy" id="644358"/>
    <lineage>
        <taxon>Eukaryota</taxon>
        <taxon>Fungi</taxon>
        <taxon>Dikarya</taxon>
        <taxon>Ascomycota</taxon>
        <taxon>Pezizomycotina</taxon>
        <taxon>Sordariomycetes</taxon>
        <taxon>Sordariomycetidae</taxon>
        <taxon>Magnaporthales</taxon>
        <taxon>Magnaporthaceae</taxon>
        <taxon>Magnaporthiopsis</taxon>
    </lineage>
</organism>
<dbReference type="EMBL" id="GL876976">
    <property type="protein sequence ID" value="KLU90986.1"/>
    <property type="molecule type" value="Genomic_DNA"/>
</dbReference>
<dbReference type="PROSITE" id="PS00086">
    <property type="entry name" value="CYTOCHROME_P450"/>
    <property type="match status" value="1"/>
</dbReference>
<reference evidence="10" key="4">
    <citation type="journal article" date="2015" name="G3 (Bethesda)">
        <title>Genome sequences of three phytopathogenic species of the Magnaporthaceae family of fungi.</title>
        <authorList>
            <person name="Okagaki L.H."/>
            <person name="Nunes C.C."/>
            <person name="Sailsbery J."/>
            <person name="Clay B."/>
            <person name="Brown D."/>
            <person name="John T."/>
            <person name="Oh Y."/>
            <person name="Young N."/>
            <person name="Fitzgerald M."/>
            <person name="Haas B.J."/>
            <person name="Zeng Q."/>
            <person name="Young S."/>
            <person name="Adiconis X."/>
            <person name="Fan L."/>
            <person name="Levin J.Z."/>
            <person name="Mitchell T.K."/>
            <person name="Okubara P.A."/>
            <person name="Farman M.L."/>
            <person name="Kohn L.M."/>
            <person name="Birren B."/>
            <person name="Ma L.-J."/>
            <person name="Dean R.A."/>
        </authorList>
    </citation>
    <scope>NUCLEOTIDE SEQUENCE</scope>
    <source>
        <strain evidence="10">ATCC 64411 / 73-15</strain>
    </source>
</reference>
<dbReference type="SUPFAM" id="SSF48264">
    <property type="entry name" value="Cytochrome P450"/>
    <property type="match status" value="1"/>
</dbReference>
<protein>
    <recommendedName>
        <fullName evidence="12">Cytochrome P450</fullName>
    </recommendedName>
</protein>
<evidence type="ECO:0000256" key="5">
    <source>
        <dbReference type="ARBA" id="ARBA00023004"/>
    </source>
</evidence>
<keyword evidence="7" id="KW-0560">Oxidoreductase</keyword>
<reference evidence="9" key="3">
    <citation type="submission" date="2011-03" db="EMBL/GenBank/DDBJ databases">
        <title>Annotation of Magnaporthe poae ATCC 64411.</title>
        <authorList>
            <person name="Ma L.-J."/>
            <person name="Dead R."/>
            <person name="Young S.K."/>
            <person name="Zeng Q."/>
            <person name="Gargeya S."/>
            <person name="Fitzgerald M."/>
            <person name="Haas B."/>
            <person name="Abouelleil A."/>
            <person name="Alvarado L."/>
            <person name="Arachchi H.M."/>
            <person name="Berlin A."/>
            <person name="Brown A."/>
            <person name="Chapman S.B."/>
            <person name="Chen Z."/>
            <person name="Dunbar C."/>
            <person name="Freedman E."/>
            <person name="Gearin G."/>
            <person name="Gellesch M."/>
            <person name="Goldberg J."/>
            <person name="Griggs A."/>
            <person name="Gujja S."/>
            <person name="Heiman D."/>
            <person name="Howarth C."/>
            <person name="Larson L."/>
            <person name="Lui A."/>
            <person name="MacDonald P.J.P."/>
            <person name="Mehta T."/>
            <person name="Montmayeur A."/>
            <person name="Murphy C."/>
            <person name="Neiman D."/>
            <person name="Pearson M."/>
            <person name="Priest M."/>
            <person name="Roberts A."/>
            <person name="Saif S."/>
            <person name="Shea T."/>
            <person name="Shenoy N."/>
            <person name="Sisk P."/>
            <person name="Stolte C."/>
            <person name="Sykes S."/>
            <person name="Yandava C."/>
            <person name="Wortman J."/>
            <person name="Nusbaum C."/>
            <person name="Birren B."/>
        </authorList>
    </citation>
    <scope>NUCLEOTIDE SEQUENCE</scope>
    <source>
        <strain evidence="9">ATCC 64411</strain>
    </source>
</reference>
<evidence type="ECO:0000313" key="9">
    <source>
        <dbReference type="EMBL" id="KLU90986.1"/>
    </source>
</evidence>
<dbReference type="eggNOG" id="KOG0157">
    <property type="taxonomic scope" value="Eukaryota"/>
</dbReference>
<dbReference type="Pfam" id="PF00067">
    <property type="entry name" value="p450"/>
    <property type="match status" value="1"/>
</dbReference>
<dbReference type="VEuPathDB" id="FungiDB:MAPG_09511"/>
<dbReference type="GO" id="GO:0020037">
    <property type="term" value="F:heme binding"/>
    <property type="evidence" value="ECO:0007669"/>
    <property type="project" value="InterPro"/>
</dbReference>
<dbReference type="InterPro" id="IPR002401">
    <property type="entry name" value="Cyt_P450_E_grp-I"/>
</dbReference>
<dbReference type="Gene3D" id="1.10.630.10">
    <property type="entry name" value="Cytochrome P450"/>
    <property type="match status" value="1"/>
</dbReference>
<dbReference type="PRINTS" id="PR00463">
    <property type="entry name" value="EP450I"/>
</dbReference>
<reference evidence="9" key="2">
    <citation type="submission" date="2010-05" db="EMBL/GenBank/DDBJ databases">
        <title>The Genome Sequence of Magnaporthe poae strain ATCC 64411.</title>
        <authorList>
            <consortium name="The Broad Institute Genome Sequencing Platform"/>
            <consortium name="Broad Institute Genome Sequencing Center for Infectious Disease"/>
            <person name="Ma L.-J."/>
            <person name="Dead R."/>
            <person name="Young S."/>
            <person name="Zeng Q."/>
            <person name="Koehrsen M."/>
            <person name="Alvarado L."/>
            <person name="Berlin A."/>
            <person name="Chapman S.B."/>
            <person name="Chen Z."/>
            <person name="Freedman E."/>
            <person name="Gellesch M."/>
            <person name="Goldberg J."/>
            <person name="Griggs A."/>
            <person name="Gujja S."/>
            <person name="Heilman E.R."/>
            <person name="Heiman D."/>
            <person name="Hepburn T."/>
            <person name="Howarth C."/>
            <person name="Jen D."/>
            <person name="Larson L."/>
            <person name="Mehta T."/>
            <person name="Neiman D."/>
            <person name="Pearson M."/>
            <person name="Roberts A."/>
            <person name="Saif S."/>
            <person name="Shea T."/>
            <person name="Shenoy N."/>
            <person name="Sisk P."/>
            <person name="Stolte C."/>
            <person name="Sykes S."/>
            <person name="Walk T."/>
            <person name="White J."/>
            <person name="Yandava C."/>
            <person name="Haas B."/>
            <person name="Nusbaum C."/>
            <person name="Birren B."/>
        </authorList>
    </citation>
    <scope>NUCLEOTIDE SEQUENCE</scope>
    <source>
        <strain evidence="9">ATCC 64411</strain>
    </source>
</reference>
<evidence type="ECO:0000256" key="2">
    <source>
        <dbReference type="ARBA" id="ARBA00010617"/>
    </source>
</evidence>
<dbReference type="AlphaFoldDB" id="A0A0C4EA52"/>
<accession>A0A0C4EA52</accession>
<dbReference type="OMA" id="WQEWLFE"/>
<gene>
    <name evidence="9" type="ORF">MAPG_09511</name>
</gene>
<reference evidence="11" key="1">
    <citation type="submission" date="2010-05" db="EMBL/GenBank/DDBJ databases">
        <title>The genome sequence of Magnaporthe poae strain ATCC 64411.</title>
        <authorList>
            <person name="Ma L.-J."/>
            <person name="Dead R."/>
            <person name="Young S."/>
            <person name="Zeng Q."/>
            <person name="Koehrsen M."/>
            <person name="Alvarado L."/>
            <person name="Berlin A."/>
            <person name="Chapman S.B."/>
            <person name="Chen Z."/>
            <person name="Freedman E."/>
            <person name="Gellesch M."/>
            <person name="Goldberg J."/>
            <person name="Griggs A."/>
            <person name="Gujja S."/>
            <person name="Heilman E.R."/>
            <person name="Heiman D."/>
            <person name="Hepburn T."/>
            <person name="Howarth C."/>
            <person name="Jen D."/>
            <person name="Larson L."/>
            <person name="Mehta T."/>
            <person name="Neiman D."/>
            <person name="Pearson M."/>
            <person name="Roberts A."/>
            <person name="Saif S."/>
            <person name="Shea T."/>
            <person name="Shenoy N."/>
            <person name="Sisk P."/>
            <person name="Stolte C."/>
            <person name="Sykes S."/>
            <person name="Walk T."/>
            <person name="White J."/>
            <person name="Yandava C."/>
            <person name="Haas B."/>
            <person name="Nusbaum C."/>
            <person name="Birren B."/>
        </authorList>
    </citation>
    <scope>NUCLEOTIDE SEQUENCE [LARGE SCALE GENOMIC DNA]</scope>
    <source>
        <strain evidence="11">ATCC 64411 / 73-15</strain>
    </source>
</reference>
<dbReference type="PANTHER" id="PTHR24305">
    <property type="entry name" value="CYTOCHROME P450"/>
    <property type="match status" value="1"/>
</dbReference>
<dbReference type="EnsemblFungi" id="MAPG_09511T0">
    <property type="protein sequence ID" value="MAPG_09511T0"/>
    <property type="gene ID" value="MAPG_09511"/>
</dbReference>
<dbReference type="GO" id="GO:0004497">
    <property type="term" value="F:monooxygenase activity"/>
    <property type="evidence" value="ECO:0007669"/>
    <property type="project" value="UniProtKB-KW"/>
</dbReference>
<dbReference type="InterPro" id="IPR017972">
    <property type="entry name" value="Cyt_P450_CS"/>
</dbReference>
<keyword evidence="4 6" id="KW-0479">Metal-binding</keyword>
<dbReference type="InterPro" id="IPR001128">
    <property type="entry name" value="Cyt_P450"/>
</dbReference>
<dbReference type="GO" id="GO:0005506">
    <property type="term" value="F:iron ion binding"/>
    <property type="evidence" value="ECO:0007669"/>
    <property type="project" value="InterPro"/>
</dbReference>
<dbReference type="GO" id="GO:0016705">
    <property type="term" value="F:oxidoreductase activity, acting on paired donors, with incorporation or reduction of molecular oxygen"/>
    <property type="evidence" value="ECO:0007669"/>
    <property type="project" value="InterPro"/>
</dbReference>
<keyword evidence="7" id="KW-0503">Monooxygenase</keyword>
<dbReference type="PANTHER" id="PTHR24305:SF166">
    <property type="entry name" value="CYTOCHROME P450 12A4, MITOCHONDRIAL-RELATED"/>
    <property type="match status" value="1"/>
</dbReference>
<dbReference type="EMBL" id="ADBL01002431">
    <property type="status" value="NOT_ANNOTATED_CDS"/>
    <property type="molecule type" value="Genomic_DNA"/>
</dbReference>
<comment type="cofactor">
    <cofactor evidence="1 6">
        <name>heme</name>
        <dbReference type="ChEBI" id="CHEBI:30413"/>
    </cofactor>
</comment>
<proteinExistence type="inferred from homology"/>
<evidence type="ECO:0000256" key="6">
    <source>
        <dbReference type="PIRSR" id="PIRSR602401-1"/>
    </source>
</evidence>
<dbReference type="PRINTS" id="PR00385">
    <property type="entry name" value="P450"/>
</dbReference>
<evidence type="ECO:0000256" key="3">
    <source>
        <dbReference type="ARBA" id="ARBA00022617"/>
    </source>
</evidence>
<evidence type="ECO:0000256" key="4">
    <source>
        <dbReference type="ARBA" id="ARBA00022723"/>
    </source>
</evidence>
<evidence type="ECO:0000313" key="10">
    <source>
        <dbReference type="EnsemblFungi" id="MAPG_09511T0"/>
    </source>
</evidence>
<evidence type="ECO:0000256" key="7">
    <source>
        <dbReference type="RuleBase" id="RU000461"/>
    </source>
</evidence>